<dbReference type="PROSITE" id="PS00639">
    <property type="entry name" value="THIOL_PROTEASE_HIS"/>
    <property type="match status" value="1"/>
</dbReference>
<dbReference type="PANTHER" id="PTHR12411">
    <property type="entry name" value="CYSTEINE PROTEASE FAMILY C1-RELATED"/>
    <property type="match status" value="1"/>
</dbReference>
<evidence type="ECO:0000256" key="5">
    <source>
        <dbReference type="ARBA" id="ARBA00023157"/>
    </source>
</evidence>
<proteinExistence type="inferred from homology"/>
<dbReference type="SMART" id="SM00848">
    <property type="entry name" value="Inhibitor_I29"/>
    <property type="match status" value="1"/>
</dbReference>
<evidence type="ECO:0000313" key="10">
    <source>
        <dbReference type="Proteomes" id="UP001058974"/>
    </source>
</evidence>
<dbReference type="FunFam" id="3.90.70.10:FF:000332">
    <property type="entry name" value="Cathepsin L1"/>
    <property type="match status" value="1"/>
</dbReference>
<dbReference type="SUPFAM" id="SSF54001">
    <property type="entry name" value="Cysteine proteinases"/>
    <property type="match status" value="1"/>
</dbReference>
<evidence type="ECO:0000256" key="3">
    <source>
        <dbReference type="ARBA" id="ARBA00022801"/>
    </source>
</evidence>
<evidence type="ECO:0000259" key="7">
    <source>
        <dbReference type="SMART" id="SM00645"/>
    </source>
</evidence>
<keyword evidence="3" id="KW-0378">Hydrolase</keyword>
<keyword evidence="6" id="KW-0325">Glycoprotein</keyword>
<dbReference type="Pfam" id="PF08246">
    <property type="entry name" value="Inhibitor_I29"/>
    <property type="match status" value="1"/>
</dbReference>
<feature type="domain" description="Peptidase C1A papain C-terminal" evidence="7">
    <location>
        <begin position="159"/>
        <end position="370"/>
    </location>
</feature>
<evidence type="ECO:0000256" key="1">
    <source>
        <dbReference type="ARBA" id="ARBA00008455"/>
    </source>
</evidence>
<dbReference type="Proteomes" id="UP001058974">
    <property type="component" value="Chromosome 1"/>
</dbReference>
<feature type="domain" description="Cathepsin propeptide inhibitor" evidence="8">
    <location>
        <begin position="72"/>
        <end position="131"/>
    </location>
</feature>
<dbReference type="PROSITE" id="PS00640">
    <property type="entry name" value="THIOL_PROTEASE_ASN"/>
    <property type="match status" value="1"/>
</dbReference>
<protein>
    <submittedName>
        <fullName evidence="9">Uncharacterized protein</fullName>
    </submittedName>
</protein>
<reference evidence="9 10" key="1">
    <citation type="journal article" date="2022" name="Nat. Genet.">
        <title>Improved pea reference genome and pan-genome highlight genomic features and evolutionary characteristics.</title>
        <authorList>
            <person name="Yang T."/>
            <person name="Liu R."/>
            <person name="Luo Y."/>
            <person name="Hu S."/>
            <person name="Wang D."/>
            <person name="Wang C."/>
            <person name="Pandey M.K."/>
            <person name="Ge S."/>
            <person name="Xu Q."/>
            <person name="Li N."/>
            <person name="Li G."/>
            <person name="Huang Y."/>
            <person name="Saxena R.K."/>
            <person name="Ji Y."/>
            <person name="Li M."/>
            <person name="Yan X."/>
            <person name="He Y."/>
            <person name="Liu Y."/>
            <person name="Wang X."/>
            <person name="Xiang C."/>
            <person name="Varshney R.K."/>
            <person name="Ding H."/>
            <person name="Gao S."/>
            <person name="Zong X."/>
        </authorList>
    </citation>
    <scope>NUCLEOTIDE SEQUENCE [LARGE SCALE GENOMIC DNA]</scope>
    <source>
        <strain evidence="9 10">cv. Zhongwan 6</strain>
    </source>
</reference>
<dbReference type="SMART" id="SM00645">
    <property type="entry name" value="Pept_C1"/>
    <property type="match status" value="1"/>
</dbReference>
<gene>
    <name evidence="9" type="ORF">KIW84_015283</name>
</gene>
<dbReference type="Gene3D" id="3.90.70.10">
    <property type="entry name" value="Cysteine proteinases"/>
    <property type="match status" value="1"/>
</dbReference>
<dbReference type="InterPro" id="IPR013128">
    <property type="entry name" value="Peptidase_C1A"/>
</dbReference>
<dbReference type="OrthoDB" id="1404853at2759"/>
<keyword evidence="4" id="KW-0788">Thiol protease</keyword>
<evidence type="ECO:0000256" key="2">
    <source>
        <dbReference type="ARBA" id="ARBA00022670"/>
    </source>
</evidence>
<comment type="caution">
    <text evidence="9">The sequence shown here is derived from an EMBL/GenBank/DDBJ whole genome shotgun (WGS) entry which is preliminary data.</text>
</comment>
<sequence>MRISFTSKRFRFFIVFTACLCIYFAIQKNKDHKKKDIASISSRFEIPTSKYTSILGPKLDKLPNQDGVIELFKVWKKDHGRVYGDQEEMARKLKIFVSNLKYIVETNAKRDSPHSSLLGLTNFTDMSFTEFKETYMTMNTDTMDIVDDDDVDELTCSKPPSTLDWRLKGAVTPIKSQGGCGSCWAFSAVAAIEGIVAIKTRKLISLSEQELLDCDPYGSCSGGIVVAALNWVIRNKGIATQKDYPYTGKKGDCRSSKIANSPTSSINSHRPVKKSEKELLCAVATQPLSVAIYATKEFQHYNGGVFTGKDCPSDSMKINHAVVVVGYDSVNHEEYWIVKNSWGTKWGKDGYIYIKRNTGKKYGVCAINAWGRLLVKRK</sequence>
<keyword evidence="10" id="KW-1185">Reference proteome</keyword>
<comment type="similarity">
    <text evidence="1">Belongs to the peptidase C1 family.</text>
</comment>
<dbReference type="PROSITE" id="PS00139">
    <property type="entry name" value="THIOL_PROTEASE_CYS"/>
    <property type="match status" value="1"/>
</dbReference>
<dbReference type="EMBL" id="JAMSHJ010000001">
    <property type="protein sequence ID" value="KAI5447773.1"/>
    <property type="molecule type" value="Genomic_DNA"/>
</dbReference>
<dbReference type="Gramene" id="PSAT_LOCUS4125_t1">
    <property type="protein sequence ID" value="CAL5183577.1"/>
    <property type="gene ID" value="PSAT_LOCUS4125"/>
</dbReference>
<keyword evidence="2" id="KW-0645">Protease</keyword>
<dbReference type="InterPro" id="IPR025661">
    <property type="entry name" value="Pept_asp_AS"/>
</dbReference>
<dbReference type="Gramene" id="Psat1g198440.1">
    <property type="protein sequence ID" value="Psat1g198440.1.cds"/>
    <property type="gene ID" value="Psat1g198440"/>
</dbReference>
<dbReference type="InterPro" id="IPR013201">
    <property type="entry name" value="Prot_inhib_I29"/>
</dbReference>
<dbReference type="GO" id="GO:0008234">
    <property type="term" value="F:cysteine-type peptidase activity"/>
    <property type="evidence" value="ECO:0007669"/>
    <property type="project" value="UniProtKB-KW"/>
</dbReference>
<dbReference type="AlphaFoldDB" id="A0A9D5BQ47"/>
<accession>A0A9D5BQ47</accession>
<dbReference type="GO" id="GO:0006508">
    <property type="term" value="P:proteolysis"/>
    <property type="evidence" value="ECO:0007669"/>
    <property type="project" value="UniProtKB-KW"/>
</dbReference>
<dbReference type="InterPro" id="IPR039417">
    <property type="entry name" value="Peptidase_C1A_papain-like"/>
</dbReference>
<dbReference type="InterPro" id="IPR025660">
    <property type="entry name" value="Pept_his_AS"/>
</dbReference>
<dbReference type="CDD" id="cd02248">
    <property type="entry name" value="Peptidase_C1A"/>
    <property type="match status" value="1"/>
</dbReference>
<evidence type="ECO:0000259" key="8">
    <source>
        <dbReference type="SMART" id="SM00848"/>
    </source>
</evidence>
<dbReference type="InterPro" id="IPR000668">
    <property type="entry name" value="Peptidase_C1A_C"/>
</dbReference>
<evidence type="ECO:0000256" key="4">
    <source>
        <dbReference type="ARBA" id="ARBA00022807"/>
    </source>
</evidence>
<name>A0A9D5BQ47_PEA</name>
<dbReference type="InterPro" id="IPR000169">
    <property type="entry name" value="Pept_cys_AS"/>
</dbReference>
<dbReference type="PRINTS" id="PR00705">
    <property type="entry name" value="PAPAIN"/>
</dbReference>
<keyword evidence="5" id="KW-1015">Disulfide bond</keyword>
<organism evidence="9 10">
    <name type="scientific">Pisum sativum</name>
    <name type="common">Garden pea</name>
    <name type="synonym">Lathyrus oleraceus</name>
    <dbReference type="NCBI Taxonomy" id="3888"/>
    <lineage>
        <taxon>Eukaryota</taxon>
        <taxon>Viridiplantae</taxon>
        <taxon>Streptophyta</taxon>
        <taxon>Embryophyta</taxon>
        <taxon>Tracheophyta</taxon>
        <taxon>Spermatophyta</taxon>
        <taxon>Magnoliopsida</taxon>
        <taxon>eudicotyledons</taxon>
        <taxon>Gunneridae</taxon>
        <taxon>Pentapetalae</taxon>
        <taxon>rosids</taxon>
        <taxon>fabids</taxon>
        <taxon>Fabales</taxon>
        <taxon>Fabaceae</taxon>
        <taxon>Papilionoideae</taxon>
        <taxon>50 kb inversion clade</taxon>
        <taxon>NPAAA clade</taxon>
        <taxon>Hologalegina</taxon>
        <taxon>IRL clade</taxon>
        <taxon>Fabeae</taxon>
        <taxon>Lathyrus</taxon>
    </lineage>
</organism>
<evidence type="ECO:0000313" key="9">
    <source>
        <dbReference type="EMBL" id="KAI5447773.1"/>
    </source>
</evidence>
<evidence type="ECO:0000256" key="6">
    <source>
        <dbReference type="ARBA" id="ARBA00023180"/>
    </source>
</evidence>
<dbReference type="InterPro" id="IPR038765">
    <property type="entry name" value="Papain-like_cys_pep_sf"/>
</dbReference>
<dbReference type="Gramene" id="Psat01G0528300-T1">
    <property type="protein sequence ID" value="KAI5447773.1"/>
    <property type="gene ID" value="KIW84_015283"/>
</dbReference>
<dbReference type="Pfam" id="PF00112">
    <property type="entry name" value="Peptidase_C1"/>
    <property type="match status" value="1"/>
</dbReference>